<gene>
    <name evidence="1" type="ORF">NE857_22945</name>
</gene>
<dbReference type="PANTHER" id="PTHR36849:SF1">
    <property type="entry name" value="CYTOPLASMIC PROTEIN"/>
    <property type="match status" value="1"/>
</dbReference>
<dbReference type="InterPro" id="IPR052552">
    <property type="entry name" value="YeaO-like"/>
</dbReference>
<accession>A0ABY5D1C9</accession>
<dbReference type="EMBL" id="CP099837">
    <property type="protein sequence ID" value="USY18166.1"/>
    <property type="molecule type" value="Genomic_DNA"/>
</dbReference>
<sequence>MADRRIRLERVYDGVRAEEHPGQEEGLPPGPRFLADRLWPRGVRRSAVTGHTWVKDVVPSPGPRLWFGRDPSRFAGFAECHRTELETRPEVLEPILAAARRGPVTLLYAARDTGHNHAVVLRGHLESQLSSSDSRSVSPSSGSN</sequence>
<keyword evidence="2" id="KW-1185">Reference proteome</keyword>
<dbReference type="Pfam" id="PF22752">
    <property type="entry name" value="DUF488-N3i"/>
    <property type="match status" value="1"/>
</dbReference>
<name>A0ABY5D1C9_9ACTN</name>
<dbReference type="RefSeq" id="WP_254417619.1">
    <property type="nucleotide sequence ID" value="NZ_BAAAJB010000077.1"/>
</dbReference>
<dbReference type="PANTHER" id="PTHR36849">
    <property type="entry name" value="CYTOPLASMIC PROTEIN-RELATED"/>
    <property type="match status" value="1"/>
</dbReference>
<evidence type="ECO:0000313" key="2">
    <source>
        <dbReference type="Proteomes" id="UP001055940"/>
    </source>
</evidence>
<evidence type="ECO:0000313" key="1">
    <source>
        <dbReference type="EMBL" id="USY18166.1"/>
    </source>
</evidence>
<dbReference type="Proteomes" id="UP001055940">
    <property type="component" value="Chromosome"/>
</dbReference>
<organism evidence="1 2">
    <name type="scientific">Nocardiopsis exhalans</name>
    <dbReference type="NCBI Taxonomy" id="163604"/>
    <lineage>
        <taxon>Bacteria</taxon>
        <taxon>Bacillati</taxon>
        <taxon>Actinomycetota</taxon>
        <taxon>Actinomycetes</taxon>
        <taxon>Streptosporangiales</taxon>
        <taxon>Nocardiopsidaceae</taxon>
        <taxon>Nocardiopsis</taxon>
    </lineage>
</organism>
<reference evidence="1" key="1">
    <citation type="submission" date="2022-06" db="EMBL/GenBank/DDBJ databases">
        <authorList>
            <person name="Ping M."/>
        </authorList>
    </citation>
    <scope>NUCLEOTIDE SEQUENCE</scope>
    <source>
        <strain evidence="1">JCM11759T</strain>
    </source>
</reference>
<protein>
    <submittedName>
        <fullName evidence="1">DUF488 family protein</fullName>
    </submittedName>
</protein>
<proteinExistence type="predicted"/>